<dbReference type="InParanoid" id="S2IYS8"/>
<evidence type="ECO:0000313" key="3">
    <source>
        <dbReference type="Proteomes" id="UP000014254"/>
    </source>
</evidence>
<evidence type="ECO:0000256" key="1">
    <source>
        <dbReference type="SAM" id="MobiDB-lite"/>
    </source>
</evidence>
<reference evidence="3" key="1">
    <citation type="submission" date="2013-05" db="EMBL/GenBank/DDBJ databases">
        <title>The Genome sequence of Mucor circinelloides f. circinelloides 1006PhL.</title>
        <authorList>
            <consortium name="The Broad Institute Genomics Platform"/>
            <person name="Cuomo C."/>
            <person name="Earl A."/>
            <person name="Findley K."/>
            <person name="Lee S.C."/>
            <person name="Walker B."/>
            <person name="Young S."/>
            <person name="Zeng Q."/>
            <person name="Gargeya S."/>
            <person name="Fitzgerald M."/>
            <person name="Haas B."/>
            <person name="Abouelleil A."/>
            <person name="Allen A.W."/>
            <person name="Alvarado L."/>
            <person name="Arachchi H.M."/>
            <person name="Berlin A.M."/>
            <person name="Chapman S.B."/>
            <person name="Gainer-Dewar J."/>
            <person name="Goldberg J."/>
            <person name="Griggs A."/>
            <person name="Gujja S."/>
            <person name="Hansen M."/>
            <person name="Howarth C."/>
            <person name="Imamovic A."/>
            <person name="Ireland A."/>
            <person name="Larimer J."/>
            <person name="McCowan C."/>
            <person name="Murphy C."/>
            <person name="Pearson M."/>
            <person name="Poon T.W."/>
            <person name="Priest M."/>
            <person name="Roberts A."/>
            <person name="Saif S."/>
            <person name="Shea T."/>
            <person name="Sisk P."/>
            <person name="Sykes S."/>
            <person name="Wortman J."/>
            <person name="Nusbaum C."/>
            <person name="Birren B."/>
        </authorList>
    </citation>
    <scope>NUCLEOTIDE SEQUENCE [LARGE SCALE GENOMIC DNA]</scope>
    <source>
        <strain evidence="3">1006PhL</strain>
    </source>
</reference>
<dbReference type="EMBL" id="KE124116">
    <property type="protein sequence ID" value="EPB82399.1"/>
    <property type="molecule type" value="Genomic_DNA"/>
</dbReference>
<dbReference type="Proteomes" id="UP000014254">
    <property type="component" value="Unassembled WGS sequence"/>
</dbReference>
<feature type="compositionally biased region" description="Basic and acidic residues" evidence="1">
    <location>
        <begin position="66"/>
        <end position="85"/>
    </location>
</feature>
<evidence type="ECO:0000313" key="2">
    <source>
        <dbReference type="EMBL" id="EPB82399.1"/>
    </source>
</evidence>
<dbReference type="OrthoDB" id="2288930at2759"/>
<organism evidence="2 3">
    <name type="scientific">Mucor circinelloides f. circinelloides (strain 1006PhL)</name>
    <name type="common">Mucormycosis agent</name>
    <name type="synonym">Calyptromyces circinelloides</name>
    <dbReference type="NCBI Taxonomy" id="1220926"/>
    <lineage>
        <taxon>Eukaryota</taxon>
        <taxon>Fungi</taxon>
        <taxon>Fungi incertae sedis</taxon>
        <taxon>Mucoromycota</taxon>
        <taxon>Mucoromycotina</taxon>
        <taxon>Mucoromycetes</taxon>
        <taxon>Mucorales</taxon>
        <taxon>Mucorineae</taxon>
        <taxon>Mucoraceae</taxon>
        <taxon>Mucor</taxon>
    </lineage>
</organism>
<protein>
    <submittedName>
        <fullName evidence="2">Uncharacterized protein</fullName>
    </submittedName>
</protein>
<accession>S2IYS8</accession>
<proteinExistence type="predicted"/>
<feature type="region of interest" description="Disordered" evidence="1">
    <location>
        <begin position="57"/>
        <end position="88"/>
    </location>
</feature>
<name>S2IYS8_MUCC1</name>
<dbReference type="VEuPathDB" id="FungiDB:HMPREF1544_10857"/>
<dbReference type="AlphaFoldDB" id="S2IYS8"/>
<keyword evidence="3" id="KW-1185">Reference proteome</keyword>
<dbReference type="eggNOG" id="ENOG502TAQC">
    <property type="taxonomic scope" value="Eukaryota"/>
</dbReference>
<gene>
    <name evidence="2" type="ORF">HMPREF1544_10857</name>
</gene>
<sequence>MRRIGLACNITTLYAEARAEESVSASGWQALAVLVRSSVSNVEMILTFGIHLAEEIGSEEEESNGNEDKDARDNEGEEKRGRENSEPIGQDDIIFNEYNMSKRFREFKQHMQAKAKQAGFYLDANLQELLGTEAALWQTANLASDDIDLSLTTALDTLKLEIPIDQFNTVFEAANMDPVPMSAYASELSNALDKAPLSTRTLGETLYDVGYRKDFDLVTHDDANFMEIMIWYL</sequence>